<keyword evidence="1" id="KW-0812">Transmembrane</keyword>
<dbReference type="AlphaFoldDB" id="A0A182QYV8"/>
<dbReference type="Proteomes" id="UP000075886">
    <property type="component" value="Unassembled WGS sequence"/>
</dbReference>
<evidence type="ECO:0000313" key="2">
    <source>
        <dbReference type="EnsemblMetazoa" id="AFAF019651-PA"/>
    </source>
</evidence>
<dbReference type="EMBL" id="AXCN02000904">
    <property type="status" value="NOT_ANNOTATED_CDS"/>
    <property type="molecule type" value="Genomic_DNA"/>
</dbReference>
<sequence>MILCGIWAAHVDLLVLIPIAPILGGPFVLLFGVVRDANRFPGHDQTPLQLVERYDRALVDGLQECFVVDRLHEKESAHTHFDTPIFPNVLVRGSSGRIQARSLRCSGCRIQSSQKLKKESVVTNGFLLLSSRRILRHNYGELVSTRPIAYQIVQTLVDRDAIAREHHHRNDREGRIIIQVALLKLAQNPFHLRPAIFRFWDRCQWDRCTDHFIGCVLFHF</sequence>
<keyword evidence="3" id="KW-1185">Reference proteome</keyword>
<dbReference type="VEuPathDB" id="VectorBase:AFAF019651"/>
<keyword evidence="1" id="KW-0472">Membrane</keyword>
<reference evidence="3" key="1">
    <citation type="submission" date="2014-01" db="EMBL/GenBank/DDBJ databases">
        <title>The Genome Sequence of Anopheles farauti FAR1 (V2).</title>
        <authorList>
            <consortium name="The Broad Institute Genomics Platform"/>
            <person name="Neafsey D.E."/>
            <person name="Besansky N."/>
            <person name="Howell P."/>
            <person name="Walton C."/>
            <person name="Young S.K."/>
            <person name="Zeng Q."/>
            <person name="Gargeya S."/>
            <person name="Fitzgerald M."/>
            <person name="Haas B."/>
            <person name="Abouelleil A."/>
            <person name="Allen A.W."/>
            <person name="Alvarado L."/>
            <person name="Arachchi H.M."/>
            <person name="Berlin A.M."/>
            <person name="Chapman S.B."/>
            <person name="Gainer-Dewar J."/>
            <person name="Goldberg J."/>
            <person name="Griggs A."/>
            <person name="Gujja S."/>
            <person name="Hansen M."/>
            <person name="Howarth C."/>
            <person name="Imamovic A."/>
            <person name="Ireland A."/>
            <person name="Larimer J."/>
            <person name="McCowan C."/>
            <person name="Murphy C."/>
            <person name="Pearson M."/>
            <person name="Poon T.W."/>
            <person name="Priest M."/>
            <person name="Roberts A."/>
            <person name="Saif S."/>
            <person name="Shea T."/>
            <person name="Sisk P."/>
            <person name="Sykes S."/>
            <person name="Wortman J."/>
            <person name="Nusbaum C."/>
            <person name="Birren B."/>
        </authorList>
    </citation>
    <scope>NUCLEOTIDE SEQUENCE [LARGE SCALE GENOMIC DNA]</scope>
    <source>
        <strain evidence="3">FAR1</strain>
    </source>
</reference>
<reference evidence="2" key="2">
    <citation type="submission" date="2020-05" db="UniProtKB">
        <authorList>
            <consortium name="EnsemblMetazoa"/>
        </authorList>
    </citation>
    <scope>IDENTIFICATION</scope>
    <source>
        <strain evidence="2">FAR1</strain>
    </source>
</reference>
<keyword evidence="1" id="KW-1133">Transmembrane helix</keyword>
<protein>
    <submittedName>
        <fullName evidence="2">Uncharacterized protein</fullName>
    </submittedName>
</protein>
<organism evidence="2 3">
    <name type="scientific">Anopheles farauti</name>
    <dbReference type="NCBI Taxonomy" id="69004"/>
    <lineage>
        <taxon>Eukaryota</taxon>
        <taxon>Metazoa</taxon>
        <taxon>Ecdysozoa</taxon>
        <taxon>Arthropoda</taxon>
        <taxon>Hexapoda</taxon>
        <taxon>Insecta</taxon>
        <taxon>Pterygota</taxon>
        <taxon>Neoptera</taxon>
        <taxon>Endopterygota</taxon>
        <taxon>Diptera</taxon>
        <taxon>Nematocera</taxon>
        <taxon>Culicoidea</taxon>
        <taxon>Culicidae</taxon>
        <taxon>Anophelinae</taxon>
        <taxon>Anopheles</taxon>
    </lineage>
</organism>
<evidence type="ECO:0000256" key="1">
    <source>
        <dbReference type="SAM" id="Phobius"/>
    </source>
</evidence>
<accession>A0A182QYV8</accession>
<proteinExistence type="predicted"/>
<dbReference type="EnsemblMetazoa" id="AFAF019651-RA">
    <property type="protein sequence ID" value="AFAF019651-PA"/>
    <property type="gene ID" value="AFAF019651"/>
</dbReference>
<feature type="transmembrane region" description="Helical" evidence="1">
    <location>
        <begin position="13"/>
        <end position="34"/>
    </location>
</feature>
<evidence type="ECO:0000313" key="3">
    <source>
        <dbReference type="Proteomes" id="UP000075886"/>
    </source>
</evidence>
<name>A0A182QYV8_9DIPT</name>